<dbReference type="SMART" id="SM00357">
    <property type="entry name" value="CSP"/>
    <property type="match status" value="2"/>
</dbReference>
<dbReference type="AlphaFoldDB" id="A0A3B0S102"/>
<organism evidence="2">
    <name type="scientific">hydrothermal vent metagenome</name>
    <dbReference type="NCBI Taxonomy" id="652676"/>
    <lineage>
        <taxon>unclassified sequences</taxon>
        <taxon>metagenomes</taxon>
        <taxon>ecological metagenomes</taxon>
    </lineage>
</organism>
<dbReference type="GO" id="GO:0003676">
    <property type="term" value="F:nucleic acid binding"/>
    <property type="evidence" value="ECO:0007669"/>
    <property type="project" value="InterPro"/>
</dbReference>
<dbReference type="SUPFAM" id="SSF50249">
    <property type="entry name" value="Nucleic acid-binding proteins"/>
    <property type="match status" value="2"/>
</dbReference>
<name>A0A3B0S102_9ZZZZ</name>
<dbReference type="Gene3D" id="2.40.50.140">
    <property type="entry name" value="Nucleic acid-binding proteins"/>
    <property type="match status" value="2"/>
</dbReference>
<dbReference type="InterPro" id="IPR011129">
    <property type="entry name" value="CSD"/>
</dbReference>
<proteinExistence type="predicted"/>
<evidence type="ECO:0000259" key="1">
    <source>
        <dbReference type="PROSITE" id="PS51857"/>
    </source>
</evidence>
<dbReference type="EMBL" id="UOEE01000278">
    <property type="protein sequence ID" value="VAV99570.1"/>
    <property type="molecule type" value="Genomic_DNA"/>
</dbReference>
<dbReference type="PROSITE" id="PS51857">
    <property type="entry name" value="CSD_2"/>
    <property type="match status" value="2"/>
</dbReference>
<dbReference type="CDD" id="cd04458">
    <property type="entry name" value="CSP_CDS"/>
    <property type="match status" value="2"/>
</dbReference>
<evidence type="ECO:0000313" key="2">
    <source>
        <dbReference type="EMBL" id="VAV99570.1"/>
    </source>
</evidence>
<protein>
    <submittedName>
        <fullName evidence="2">Cold shock protein of CSP family =&gt; dimer</fullName>
    </submittedName>
</protein>
<dbReference type="InterPro" id="IPR012340">
    <property type="entry name" value="NA-bd_OB-fold"/>
</dbReference>
<dbReference type="InterPro" id="IPR050181">
    <property type="entry name" value="Cold_shock_domain"/>
</dbReference>
<dbReference type="PRINTS" id="PR00050">
    <property type="entry name" value="COLDSHOCK"/>
</dbReference>
<feature type="domain" description="CSD" evidence="1">
    <location>
        <begin position="93"/>
        <end position="155"/>
    </location>
</feature>
<dbReference type="Pfam" id="PF00313">
    <property type="entry name" value="CSD"/>
    <property type="match status" value="2"/>
</dbReference>
<dbReference type="PANTHER" id="PTHR11544">
    <property type="entry name" value="COLD SHOCK DOMAIN CONTAINING PROTEINS"/>
    <property type="match status" value="1"/>
</dbReference>
<feature type="domain" description="CSD" evidence="1">
    <location>
        <begin position="8"/>
        <end position="73"/>
    </location>
</feature>
<reference evidence="2" key="1">
    <citation type="submission" date="2018-06" db="EMBL/GenBank/DDBJ databases">
        <authorList>
            <person name="Zhirakovskaya E."/>
        </authorList>
    </citation>
    <scope>NUCLEOTIDE SEQUENCE</scope>
</reference>
<dbReference type="InterPro" id="IPR002059">
    <property type="entry name" value="CSP_DNA-bd"/>
</dbReference>
<sequence length="162" mass="17918">MASEEKIEIEGHIKWFDVGKGYGFISPDADGEDVMLHISTLRDFGPASPNEGDRVTCTAIRGAKGLHALEILDFLHTEPEPIPFDEGEDESDYQKATVKWFNRIKGYGFVNPGENQKDMFIHAEVLALAGLTDLVIDQTVLVQTAKGPKGYNVTKIRLPSTK</sequence>
<accession>A0A3B0S102</accession>
<gene>
    <name evidence="2" type="ORF">MNBD_ALPHA06-1340</name>
</gene>